<dbReference type="STRING" id="744872.Spica_2674"/>
<keyword evidence="6" id="KW-0100">Branched-chain amino acid biosynthesis</keyword>
<dbReference type="NCBIfam" id="TIGR00977">
    <property type="entry name" value="citramal_synth"/>
    <property type="match status" value="1"/>
</dbReference>
<evidence type="ECO:0000256" key="4">
    <source>
        <dbReference type="ARBA" id="ARBA00022624"/>
    </source>
</evidence>
<evidence type="ECO:0000256" key="6">
    <source>
        <dbReference type="ARBA" id="ARBA00023304"/>
    </source>
</evidence>
<dbReference type="GO" id="GO:0009098">
    <property type="term" value="P:L-leucine biosynthetic process"/>
    <property type="evidence" value="ECO:0007669"/>
    <property type="project" value="InterPro"/>
</dbReference>
<keyword evidence="4" id="KW-0412">Isoleucine biosynthesis</keyword>
<gene>
    <name evidence="11" type="ordered locus">Spica_2674</name>
</gene>
<dbReference type="Pfam" id="PF22617">
    <property type="entry name" value="HCS_D2"/>
    <property type="match status" value="1"/>
</dbReference>
<organism evidence="11 12">
    <name type="scientific">Gracilinema caldarium (strain ATCC 51460 / DSM 7334 / H1)</name>
    <name type="common">Treponema caldarium</name>
    <dbReference type="NCBI Taxonomy" id="744872"/>
    <lineage>
        <taxon>Bacteria</taxon>
        <taxon>Pseudomonadati</taxon>
        <taxon>Spirochaetota</taxon>
        <taxon>Spirochaetia</taxon>
        <taxon>Spirochaetales</taxon>
        <taxon>Breznakiellaceae</taxon>
        <taxon>Gracilinema</taxon>
    </lineage>
</organism>
<dbReference type="CDD" id="cd07941">
    <property type="entry name" value="DRE_TIM_LeuA3"/>
    <property type="match status" value="1"/>
</dbReference>
<dbReference type="UniPathway" id="UPA00047">
    <property type="reaction ID" value="UER00066"/>
</dbReference>
<dbReference type="HOGENOM" id="CLU_022158_7_0_12"/>
<dbReference type="InterPro" id="IPR036230">
    <property type="entry name" value="LeuA_allosteric_dom_sf"/>
</dbReference>
<evidence type="ECO:0000256" key="2">
    <source>
        <dbReference type="ARBA" id="ARBA00006154"/>
    </source>
</evidence>
<dbReference type="SMART" id="SM00917">
    <property type="entry name" value="LeuA_dimer"/>
    <property type="match status" value="1"/>
</dbReference>
<dbReference type="PANTHER" id="PTHR43538">
    <property type="entry name" value="ALPHA-IPM SYNTHASE/HOMOCITRATE SYNTHASE"/>
    <property type="match status" value="1"/>
</dbReference>
<dbReference type="InterPro" id="IPR005675">
    <property type="entry name" value="Citramal_synthase"/>
</dbReference>
<dbReference type="PANTHER" id="PTHR43538:SF1">
    <property type="entry name" value="(R)-CITRAMALATE SYNTHASE"/>
    <property type="match status" value="1"/>
</dbReference>
<protein>
    <recommendedName>
        <fullName evidence="8">Citramalate synthase</fullName>
        <ecNumber evidence="8">2.3.3.21</ecNumber>
    </recommendedName>
</protein>
<comment type="catalytic activity">
    <reaction evidence="7">
        <text>pyruvate + acetyl-CoA + H2O = (3R)-citramalate + CoA + H(+)</text>
        <dbReference type="Rhea" id="RHEA:19045"/>
        <dbReference type="ChEBI" id="CHEBI:15361"/>
        <dbReference type="ChEBI" id="CHEBI:15377"/>
        <dbReference type="ChEBI" id="CHEBI:15378"/>
        <dbReference type="ChEBI" id="CHEBI:30934"/>
        <dbReference type="ChEBI" id="CHEBI:57287"/>
        <dbReference type="ChEBI" id="CHEBI:57288"/>
        <dbReference type="EC" id="2.3.3.21"/>
    </reaction>
</comment>
<dbReference type="InterPro" id="IPR013785">
    <property type="entry name" value="Aldolase_TIM"/>
</dbReference>
<dbReference type="RefSeq" id="WP_013970049.1">
    <property type="nucleotide sequence ID" value="NC_015732.1"/>
</dbReference>
<keyword evidence="3" id="KW-0028">Amino-acid biosynthesis</keyword>
<evidence type="ECO:0000256" key="9">
    <source>
        <dbReference type="RuleBase" id="RU003523"/>
    </source>
</evidence>
<keyword evidence="5 9" id="KW-0808">Transferase</keyword>
<dbReference type="GO" id="GO:0009097">
    <property type="term" value="P:isoleucine biosynthetic process"/>
    <property type="evidence" value="ECO:0007669"/>
    <property type="project" value="UniProtKB-UniRule"/>
</dbReference>
<evidence type="ECO:0000256" key="3">
    <source>
        <dbReference type="ARBA" id="ARBA00022605"/>
    </source>
</evidence>
<dbReference type="SUPFAM" id="SSF51569">
    <property type="entry name" value="Aldolase"/>
    <property type="match status" value="1"/>
</dbReference>
<dbReference type="eggNOG" id="COG0119">
    <property type="taxonomic scope" value="Bacteria"/>
</dbReference>
<reference evidence="12" key="1">
    <citation type="journal article" date="2013" name="Stand. Genomic Sci.">
        <title>Genome sequence of the thermophilic fresh-water bacterium Spirochaeta caldaria type strain (H1(T)), reclassification of Spirochaeta caldaria, Spirochaeta stenostrepta, and Spirochaeta zuelzerae in the genus Treponema as Treponema caldaria comb. nov., Treponema stenostrepta comb. nov., and Treponema zuelzerae comb. nov., and emendation of the genus Treponema.</title>
        <authorList>
            <person name="Abt B."/>
            <person name="Goker M."/>
            <person name="Scheuner C."/>
            <person name="Han C."/>
            <person name="Lu M."/>
            <person name="Misra M."/>
            <person name="Lapidus A."/>
            <person name="Nolan M."/>
            <person name="Lucas S."/>
            <person name="Hammon N."/>
            <person name="Deshpande S."/>
            <person name="Cheng J.F."/>
            <person name="Tapia R."/>
            <person name="Goodwin L.A."/>
            <person name="Pitluck S."/>
            <person name="Liolios K."/>
            <person name="Pagani I."/>
            <person name="Ivanova N."/>
            <person name="Mavromatis K."/>
            <person name="Mikhailova N."/>
            <person name="Huntemann M."/>
            <person name="Pati A."/>
            <person name="Chen A."/>
            <person name="Palaniappan K."/>
            <person name="Land M."/>
            <person name="Hauser L."/>
            <person name="Jeffries C.D."/>
            <person name="Rohde M."/>
            <person name="Spring S."/>
            <person name="Gronow S."/>
            <person name="Detter J.C."/>
            <person name="Bristow J."/>
            <person name="Eisen J.A."/>
            <person name="Markowitz V."/>
            <person name="Hugenholtz P."/>
            <person name="Kyrpides N.C."/>
            <person name="Woyke T."/>
            <person name="Klenk H.P."/>
        </authorList>
    </citation>
    <scope>NUCLEOTIDE SEQUENCE</scope>
    <source>
        <strain evidence="12">ATCC 51460 / DSM 7334 / H1</strain>
    </source>
</reference>
<feature type="domain" description="Pyruvate carboxyltransferase" evidence="10">
    <location>
        <begin position="22"/>
        <end position="309"/>
    </location>
</feature>
<evidence type="ECO:0000256" key="8">
    <source>
        <dbReference type="NCBIfam" id="TIGR00977"/>
    </source>
</evidence>
<dbReference type="PROSITE" id="PS00816">
    <property type="entry name" value="AIPM_HOMOCIT_SYNTH_2"/>
    <property type="match status" value="1"/>
</dbReference>
<comment type="pathway">
    <text evidence="1">Amino-acid biosynthesis; L-isoleucine biosynthesis; 2-oxobutanoate from pyruvate: step 1/3.</text>
</comment>
<dbReference type="InterPro" id="IPR000891">
    <property type="entry name" value="PYR_CT"/>
</dbReference>
<dbReference type="Pfam" id="PF00682">
    <property type="entry name" value="HMGL-like"/>
    <property type="match status" value="2"/>
</dbReference>
<name>F8EZP7_GRAC1</name>
<dbReference type="SUPFAM" id="SSF110921">
    <property type="entry name" value="2-isopropylmalate synthase LeuA, allosteric (dimerisation) domain"/>
    <property type="match status" value="1"/>
</dbReference>
<evidence type="ECO:0000259" key="10">
    <source>
        <dbReference type="PROSITE" id="PS50991"/>
    </source>
</evidence>
<dbReference type="AlphaFoldDB" id="F8EZP7"/>
<dbReference type="GO" id="GO:0043714">
    <property type="term" value="F:(R)-citramalate synthase activity"/>
    <property type="evidence" value="ECO:0007669"/>
    <property type="project" value="UniProtKB-UniRule"/>
</dbReference>
<dbReference type="PROSITE" id="PS00815">
    <property type="entry name" value="AIPM_HOMOCIT_SYNTH_1"/>
    <property type="match status" value="1"/>
</dbReference>
<keyword evidence="11" id="KW-0012">Acyltransferase</keyword>
<dbReference type="InterPro" id="IPR054691">
    <property type="entry name" value="LeuA/HCS_post-cat"/>
</dbReference>
<sequence>MSEHTAKHQSEARFEERFEPQVEIFDTTLRDGAQGEGIAFSVQDKIAVARALDELGVAWIEAGNPGSNPKDMEFFRLARDLGLQTAKLCAFGATRKKGVTPQEDTNVRSLLQAETEAVVLFGKSWDLHATEVLKVSLEENLAMIRETIAFFKDAGKTVIYDAEHFFDGWKANPDYAMTTLQTALEAGADRIVLCDTNGGTFPDVVQHCVKEVINLVAHSGVSALRGLIRGKESEEELRELAGKLVGIHAHDDAGMASANSVMAVQAGARHVQGTLVGFGERCGNAALAAIVPSLELKLNLRCLPEGRLERISELTRRVAEIANVAVPDGMPYVGSHAFAHKAGMHADGILKVRRSFEHVDPARVGNDRRFLMSEVGGRSAIAERAKKIDPAITKDHPVTAAVAARLKALEAEGWQFEGADASFELLVRRELGKYKPLFSIERYRVVSEHPSSDGATCSNAWVKVKVDGSTEIAAAEGDGPVNALDGALRRALERFYPELGRVRLSDYKVRVINGNDATAAKVRVLIESTDGESAWTTVGVSADIIDASRSALVDAIEYKLIHDIERRFKAYI</sequence>
<evidence type="ECO:0000313" key="11">
    <source>
        <dbReference type="EMBL" id="AEJ20771.1"/>
    </source>
</evidence>
<dbReference type="InterPro" id="IPR013709">
    <property type="entry name" value="2-isopropylmalate_synth_dimer"/>
</dbReference>
<dbReference type="Gene3D" id="3.30.160.270">
    <property type="match status" value="1"/>
</dbReference>
<dbReference type="Gene3D" id="3.20.20.70">
    <property type="entry name" value="Aldolase class I"/>
    <property type="match status" value="1"/>
</dbReference>
<evidence type="ECO:0000256" key="1">
    <source>
        <dbReference type="ARBA" id="ARBA00004743"/>
    </source>
</evidence>
<evidence type="ECO:0000256" key="5">
    <source>
        <dbReference type="ARBA" id="ARBA00022679"/>
    </source>
</evidence>
<dbReference type="PROSITE" id="PS50991">
    <property type="entry name" value="PYR_CT"/>
    <property type="match status" value="1"/>
</dbReference>
<dbReference type="InterPro" id="IPR002034">
    <property type="entry name" value="AIPM/Hcit_synth_CS"/>
</dbReference>
<comment type="similarity">
    <text evidence="2 9">Belongs to the alpha-IPM synthase/homocitrate synthase family.</text>
</comment>
<dbReference type="EC" id="2.3.3.21" evidence="8"/>
<evidence type="ECO:0000313" key="12">
    <source>
        <dbReference type="Proteomes" id="UP000000503"/>
    </source>
</evidence>
<dbReference type="GO" id="GO:0003852">
    <property type="term" value="F:2-isopropylmalate synthase activity"/>
    <property type="evidence" value="ECO:0007669"/>
    <property type="project" value="InterPro"/>
</dbReference>
<dbReference type="Proteomes" id="UP000000503">
    <property type="component" value="Chromosome"/>
</dbReference>
<accession>F8EZP7</accession>
<dbReference type="EMBL" id="CP002868">
    <property type="protein sequence ID" value="AEJ20771.1"/>
    <property type="molecule type" value="Genomic_DNA"/>
</dbReference>
<evidence type="ECO:0000256" key="7">
    <source>
        <dbReference type="ARBA" id="ARBA00048263"/>
    </source>
</evidence>
<proteinExistence type="inferred from homology"/>
<dbReference type="Pfam" id="PF08502">
    <property type="entry name" value="LeuA_dimer"/>
    <property type="match status" value="1"/>
</dbReference>
<dbReference type="Gene3D" id="1.10.238.260">
    <property type="match status" value="1"/>
</dbReference>
<keyword evidence="12" id="KW-1185">Reference proteome</keyword>
<dbReference type="KEGG" id="scd:Spica_2674"/>